<keyword evidence="6" id="KW-1185">Reference proteome</keyword>
<dbReference type="SUPFAM" id="SSF57362">
    <property type="entry name" value="BPTI-like"/>
    <property type="match status" value="2"/>
</dbReference>
<dbReference type="InterPro" id="IPR036880">
    <property type="entry name" value="Kunitz_BPTI_sf"/>
</dbReference>
<evidence type="ECO:0000256" key="2">
    <source>
        <dbReference type="ARBA" id="ARBA00022900"/>
    </source>
</evidence>
<dbReference type="Pfam" id="PF00014">
    <property type="entry name" value="Kunitz_BPTI"/>
    <property type="match status" value="2"/>
</dbReference>
<dbReference type="GO" id="GO:0005615">
    <property type="term" value="C:extracellular space"/>
    <property type="evidence" value="ECO:0007669"/>
    <property type="project" value="TreeGrafter"/>
</dbReference>
<dbReference type="PROSITE" id="PS50279">
    <property type="entry name" value="BPTI_KUNITZ_2"/>
    <property type="match status" value="1"/>
</dbReference>
<feature type="domain" description="BPTI/Kunitz inhibitor" evidence="4">
    <location>
        <begin position="1"/>
        <end position="47"/>
    </location>
</feature>
<sequence length="127" mass="14870">MEPVGDCAVNILKYFFNQTSQMCERFLWNGCLSDGVFETRCDCVRYCHRNERAGVCAQRRPDNCAELKAKGKRLPRSSMDAWYYDLQRRRCMKFQFCGPSVPIMSNYFTTLTVCMMECRGLPIYNPE</sequence>
<organism evidence="5 6">
    <name type="scientific">Amblyomma americanum</name>
    <name type="common">Lone star tick</name>
    <dbReference type="NCBI Taxonomy" id="6943"/>
    <lineage>
        <taxon>Eukaryota</taxon>
        <taxon>Metazoa</taxon>
        <taxon>Ecdysozoa</taxon>
        <taxon>Arthropoda</taxon>
        <taxon>Chelicerata</taxon>
        <taxon>Arachnida</taxon>
        <taxon>Acari</taxon>
        <taxon>Parasitiformes</taxon>
        <taxon>Ixodida</taxon>
        <taxon>Ixodoidea</taxon>
        <taxon>Ixodidae</taxon>
        <taxon>Amblyomminae</taxon>
        <taxon>Amblyomma</taxon>
    </lineage>
</organism>
<dbReference type="SMART" id="SM00131">
    <property type="entry name" value="KU"/>
    <property type="match status" value="2"/>
</dbReference>
<dbReference type="Proteomes" id="UP001321473">
    <property type="component" value="Unassembled WGS sequence"/>
</dbReference>
<evidence type="ECO:0000256" key="3">
    <source>
        <dbReference type="ARBA" id="ARBA00023157"/>
    </source>
</evidence>
<dbReference type="EMBL" id="JARKHS020032815">
    <property type="protein sequence ID" value="KAK8759616.1"/>
    <property type="molecule type" value="Genomic_DNA"/>
</dbReference>
<dbReference type="InterPro" id="IPR002223">
    <property type="entry name" value="Kunitz_BPTI"/>
</dbReference>
<keyword evidence="1" id="KW-0646">Protease inhibitor</keyword>
<evidence type="ECO:0000256" key="1">
    <source>
        <dbReference type="ARBA" id="ARBA00022690"/>
    </source>
</evidence>
<dbReference type="GO" id="GO:0004867">
    <property type="term" value="F:serine-type endopeptidase inhibitor activity"/>
    <property type="evidence" value="ECO:0007669"/>
    <property type="project" value="UniProtKB-KW"/>
</dbReference>
<dbReference type="PANTHER" id="PTHR10083:SF374">
    <property type="entry name" value="BPTI_KUNITZ INHIBITOR DOMAIN-CONTAINING PROTEIN"/>
    <property type="match status" value="1"/>
</dbReference>
<dbReference type="InterPro" id="IPR050098">
    <property type="entry name" value="TFPI/VKTCI-like"/>
</dbReference>
<evidence type="ECO:0000313" key="6">
    <source>
        <dbReference type="Proteomes" id="UP001321473"/>
    </source>
</evidence>
<gene>
    <name evidence="5" type="ORF">V5799_002753</name>
</gene>
<proteinExistence type="predicted"/>
<dbReference type="Gene3D" id="4.10.410.10">
    <property type="entry name" value="Pancreatic trypsin inhibitor Kunitz domain"/>
    <property type="match status" value="2"/>
</dbReference>
<name>A0AAQ4DAX6_AMBAM</name>
<keyword evidence="3" id="KW-1015">Disulfide bond</keyword>
<dbReference type="PANTHER" id="PTHR10083">
    <property type="entry name" value="KUNITZ-TYPE PROTEASE INHIBITOR-RELATED"/>
    <property type="match status" value="1"/>
</dbReference>
<evidence type="ECO:0000259" key="4">
    <source>
        <dbReference type="PROSITE" id="PS50279"/>
    </source>
</evidence>
<keyword evidence="2" id="KW-0722">Serine protease inhibitor</keyword>
<reference evidence="5 6" key="1">
    <citation type="journal article" date="2023" name="Arcadia Sci">
        <title>De novo assembly of a long-read Amblyomma americanum tick genome.</title>
        <authorList>
            <person name="Chou S."/>
            <person name="Poskanzer K.E."/>
            <person name="Rollins M."/>
            <person name="Thuy-Boun P.S."/>
        </authorList>
    </citation>
    <scope>NUCLEOTIDE SEQUENCE [LARGE SCALE GENOMIC DNA]</scope>
    <source>
        <strain evidence="5">F_SG_1</strain>
        <tissue evidence="5">Salivary glands</tissue>
    </source>
</reference>
<protein>
    <recommendedName>
        <fullName evidence="4">BPTI/Kunitz inhibitor domain-containing protein</fullName>
    </recommendedName>
</protein>
<comment type="caution">
    <text evidence="5">The sequence shown here is derived from an EMBL/GenBank/DDBJ whole genome shotgun (WGS) entry which is preliminary data.</text>
</comment>
<accession>A0AAQ4DAX6</accession>
<evidence type="ECO:0000313" key="5">
    <source>
        <dbReference type="EMBL" id="KAK8759616.1"/>
    </source>
</evidence>
<dbReference type="AlphaFoldDB" id="A0AAQ4DAX6"/>